<dbReference type="NCBIfam" id="TIGR02351">
    <property type="entry name" value="thiH"/>
    <property type="match status" value="1"/>
</dbReference>
<proteinExistence type="predicted"/>
<evidence type="ECO:0000313" key="8">
    <source>
        <dbReference type="EMBL" id="AFS78179.1"/>
    </source>
</evidence>
<dbReference type="InterPro" id="IPR058240">
    <property type="entry name" value="rSAM_sf"/>
</dbReference>
<keyword evidence="2" id="KW-0004">4Fe-4S</keyword>
<dbReference type="RefSeq" id="WP_014967316.1">
    <property type="nucleotide sequence ID" value="NC_018664.1"/>
</dbReference>
<keyword evidence="4" id="KW-0479">Metal-binding</keyword>
<dbReference type="eggNOG" id="COG0502">
    <property type="taxonomic scope" value="Bacteria"/>
</dbReference>
<dbReference type="SFLD" id="SFLDF00301">
    <property type="entry name" value="2-iminoacetate_synthase_(ThiH)"/>
    <property type="match status" value="1"/>
</dbReference>
<dbReference type="Pfam" id="PF06968">
    <property type="entry name" value="BATS"/>
    <property type="match status" value="1"/>
</dbReference>
<dbReference type="Gene3D" id="3.20.20.70">
    <property type="entry name" value="Aldolase class I"/>
    <property type="match status" value="1"/>
</dbReference>
<dbReference type="InterPro" id="IPR012726">
    <property type="entry name" value="ThiH"/>
</dbReference>
<dbReference type="AlphaFoldDB" id="K0AY63"/>
<dbReference type="SMART" id="SM00876">
    <property type="entry name" value="BATS"/>
    <property type="match status" value="1"/>
</dbReference>
<dbReference type="EC" id="1.3.8.1" evidence="8"/>
<keyword evidence="3" id="KW-0949">S-adenosyl-L-methionine</keyword>
<dbReference type="CDD" id="cd01335">
    <property type="entry name" value="Radical_SAM"/>
    <property type="match status" value="1"/>
</dbReference>
<dbReference type="SFLD" id="SFLDG01060">
    <property type="entry name" value="BATS_domain_containing"/>
    <property type="match status" value="1"/>
</dbReference>
<protein>
    <submittedName>
        <fullName evidence="8">Dehydroglycine synthase ThiH</fullName>
        <ecNumber evidence="8">1.3.8.1</ecNumber>
    </submittedName>
</protein>
<dbReference type="SUPFAM" id="SSF102114">
    <property type="entry name" value="Radical SAM enzymes"/>
    <property type="match status" value="1"/>
</dbReference>
<dbReference type="GO" id="GO:0051539">
    <property type="term" value="F:4 iron, 4 sulfur cluster binding"/>
    <property type="evidence" value="ECO:0007669"/>
    <property type="project" value="UniProtKB-KW"/>
</dbReference>
<evidence type="ECO:0000256" key="2">
    <source>
        <dbReference type="ARBA" id="ARBA00022485"/>
    </source>
</evidence>
<keyword evidence="6" id="KW-0411">Iron-sulfur</keyword>
<gene>
    <name evidence="8" type="primary">thiH</name>
    <name evidence="8" type="ordered locus">Curi_c11660</name>
</gene>
<evidence type="ECO:0000313" key="9">
    <source>
        <dbReference type="Proteomes" id="UP000006094"/>
    </source>
</evidence>
<dbReference type="PANTHER" id="PTHR43583">
    <property type="entry name" value="2-IMINOACETATE SYNTHASE"/>
    <property type="match status" value="1"/>
</dbReference>
<dbReference type="PANTHER" id="PTHR43583:SF1">
    <property type="entry name" value="2-IMINOACETATE SYNTHASE"/>
    <property type="match status" value="1"/>
</dbReference>
<dbReference type="GO" id="GO:0009228">
    <property type="term" value="P:thiamine biosynthetic process"/>
    <property type="evidence" value="ECO:0007669"/>
    <property type="project" value="InterPro"/>
</dbReference>
<keyword evidence="8" id="KW-0560">Oxidoreductase</keyword>
<evidence type="ECO:0000256" key="6">
    <source>
        <dbReference type="ARBA" id="ARBA00023014"/>
    </source>
</evidence>
<sequence length="371" mass="42372">MSFYSICSKYKDFNLESFNKQITKNDIRKILKKSKLNSMDFLALLSPTAEYFLEDMAQLSHKLTVQQFGKTILMYTPMYLANYCTNQCVYCGFNAVNSIGRNQLTFEEVEKESKLISSKGFRHILILTGDAKSISSVEYISKCVDILRKYFNSIGIEIYALEENEYSTLVQAGVDSLTIYQETYNEELYDKLHLKGPKKDYRFRLDAPERACKANIRSVNVGALLGLDNWQKDAFLTGLHAEYIQNKYSHIDVNVSMPRIRPHVGEDFPCMPVNDKNLVQFILALRLFIPRVGITMSTREDVNFRNNVLPLGVTKMSADSNTSVGGHSKNSDDNGQFDISDNRDLQDMLLDIKNLDISQFLKIGISYSFSL</sequence>
<dbReference type="InterPro" id="IPR007197">
    <property type="entry name" value="rSAM"/>
</dbReference>
<evidence type="ECO:0000256" key="5">
    <source>
        <dbReference type="ARBA" id="ARBA00023004"/>
    </source>
</evidence>
<dbReference type="PROSITE" id="PS51918">
    <property type="entry name" value="RADICAL_SAM"/>
    <property type="match status" value="1"/>
</dbReference>
<dbReference type="InterPro" id="IPR034428">
    <property type="entry name" value="ThiH/NoCL/HydG-like"/>
</dbReference>
<dbReference type="GO" id="GO:0016937">
    <property type="term" value="F:short-chain fatty acyl-CoA dehydrogenase activity"/>
    <property type="evidence" value="ECO:0007669"/>
    <property type="project" value="UniProtKB-EC"/>
</dbReference>
<dbReference type="EMBL" id="CP003326">
    <property type="protein sequence ID" value="AFS78179.1"/>
    <property type="molecule type" value="Genomic_DNA"/>
</dbReference>
<dbReference type="SFLD" id="SFLDS00029">
    <property type="entry name" value="Radical_SAM"/>
    <property type="match status" value="1"/>
</dbReference>
<name>K0AY63_GOTA9</name>
<dbReference type="Proteomes" id="UP000006094">
    <property type="component" value="Chromosome"/>
</dbReference>
<comment type="cofactor">
    <cofactor evidence="1">
        <name>[4Fe-4S] cluster</name>
        <dbReference type="ChEBI" id="CHEBI:49883"/>
    </cofactor>
</comment>
<dbReference type="InterPro" id="IPR013785">
    <property type="entry name" value="Aldolase_TIM"/>
</dbReference>
<keyword evidence="5" id="KW-0408">Iron</keyword>
<organism evidence="8 9">
    <name type="scientific">Gottschalkia acidurici (strain ATCC 7906 / DSM 604 / BCRC 14475 / CIP 104303 / KCTC 5404 / NCIMB 10678 / 9a)</name>
    <name type="common">Clostridium acidurici</name>
    <dbReference type="NCBI Taxonomy" id="1128398"/>
    <lineage>
        <taxon>Bacteria</taxon>
        <taxon>Bacillati</taxon>
        <taxon>Bacillota</taxon>
        <taxon>Tissierellia</taxon>
        <taxon>Tissierellales</taxon>
        <taxon>Gottschalkiaceae</taxon>
        <taxon>Gottschalkia</taxon>
    </lineage>
</organism>
<reference evidence="8 9" key="1">
    <citation type="journal article" date="2012" name="PLoS ONE">
        <title>The purine-utilizing bacterium Clostridium acidurici 9a: a genome-guided metabolic reconsideration.</title>
        <authorList>
            <person name="Hartwich K."/>
            <person name="Poehlein A."/>
            <person name="Daniel R."/>
        </authorList>
    </citation>
    <scope>NUCLEOTIDE SEQUENCE [LARGE SCALE GENOMIC DNA]</scope>
    <source>
        <strain evidence="9">ATCC 7906 / DSM 604 / BCRC 14475 / CIP 104303 / KCTC 5404 / NCIMB 10678 / 9a</strain>
    </source>
</reference>
<dbReference type="STRING" id="1128398.Curi_c11660"/>
<evidence type="ECO:0000256" key="4">
    <source>
        <dbReference type="ARBA" id="ARBA00022723"/>
    </source>
</evidence>
<dbReference type="HOGENOM" id="CLU_046249_1_0_9"/>
<accession>K0AY63</accession>
<evidence type="ECO:0000256" key="1">
    <source>
        <dbReference type="ARBA" id="ARBA00001966"/>
    </source>
</evidence>
<dbReference type="Pfam" id="PF04055">
    <property type="entry name" value="Radical_SAM"/>
    <property type="match status" value="1"/>
</dbReference>
<dbReference type="InterPro" id="IPR010722">
    <property type="entry name" value="BATS_dom"/>
</dbReference>
<evidence type="ECO:0000256" key="3">
    <source>
        <dbReference type="ARBA" id="ARBA00022691"/>
    </source>
</evidence>
<dbReference type="PATRIC" id="fig|1128398.3.peg.1176"/>
<feature type="domain" description="Radical SAM core" evidence="7">
    <location>
        <begin position="70"/>
        <end position="305"/>
    </location>
</feature>
<dbReference type="KEGG" id="cad:Curi_c11660"/>
<keyword evidence="9" id="KW-1185">Reference proteome</keyword>
<dbReference type="GO" id="GO:0005506">
    <property type="term" value="F:iron ion binding"/>
    <property type="evidence" value="ECO:0007669"/>
    <property type="project" value="InterPro"/>
</dbReference>
<evidence type="ECO:0000259" key="7">
    <source>
        <dbReference type="PROSITE" id="PS51918"/>
    </source>
</evidence>
<dbReference type="SFLD" id="SFLDG01081">
    <property type="entry name" value="cleavage_of_the_Ca-Cb_bond_in"/>
    <property type="match status" value="1"/>
</dbReference>